<dbReference type="OrthoDB" id="2471730at2"/>
<dbReference type="Proteomes" id="UP000319578">
    <property type="component" value="Unassembled WGS sequence"/>
</dbReference>
<dbReference type="RefSeq" id="WP_049739045.1">
    <property type="nucleotide sequence ID" value="NZ_BJON01000036.1"/>
</dbReference>
<keyword evidence="1" id="KW-0472">Membrane</keyword>
<protein>
    <submittedName>
        <fullName evidence="3">Uncharacterized protein</fullName>
    </submittedName>
</protein>
<dbReference type="Proteomes" id="UP000036834">
    <property type="component" value="Unassembled WGS sequence"/>
</dbReference>
<keyword evidence="1" id="KW-0812">Transmembrane</keyword>
<organism evidence="3 4">
    <name type="scientific">Brevibacillus reuszeri</name>
    <dbReference type="NCBI Taxonomy" id="54915"/>
    <lineage>
        <taxon>Bacteria</taxon>
        <taxon>Bacillati</taxon>
        <taxon>Bacillota</taxon>
        <taxon>Bacilli</taxon>
        <taxon>Bacillales</taxon>
        <taxon>Paenibacillaceae</taxon>
        <taxon>Brevibacillus</taxon>
    </lineage>
</organism>
<evidence type="ECO:0000256" key="1">
    <source>
        <dbReference type="SAM" id="Phobius"/>
    </source>
</evidence>
<evidence type="ECO:0000313" key="4">
    <source>
        <dbReference type="Proteomes" id="UP000036834"/>
    </source>
</evidence>
<dbReference type="AlphaFoldDB" id="A0A0K9YWD2"/>
<reference evidence="2 5" key="3">
    <citation type="submission" date="2019-06" db="EMBL/GenBank/DDBJ databases">
        <title>Whole genome shotgun sequence of Brevibacillus reuszeri NBRC 15719.</title>
        <authorList>
            <person name="Hosoyama A."/>
            <person name="Uohara A."/>
            <person name="Ohji S."/>
            <person name="Ichikawa N."/>
        </authorList>
    </citation>
    <scope>NUCLEOTIDE SEQUENCE [LARGE SCALE GENOMIC DNA]</scope>
    <source>
        <strain evidence="2 5">NBRC 15719</strain>
    </source>
</reference>
<dbReference type="PATRIC" id="fig|54915.3.peg.1019"/>
<dbReference type="EMBL" id="LGIQ01000007">
    <property type="protein sequence ID" value="KNB72993.1"/>
    <property type="molecule type" value="Genomic_DNA"/>
</dbReference>
<keyword evidence="1" id="KW-1133">Transmembrane helix</keyword>
<gene>
    <name evidence="3" type="ORF">ADS79_10390</name>
    <name evidence="2" type="ORF">BRE01_65770</name>
</gene>
<reference evidence="4" key="1">
    <citation type="submission" date="2015-07" db="EMBL/GenBank/DDBJ databases">
        <title>Genome sequencing project for genomic taxonomy and phylogenomics of Bacillus-like bacteria.</title>
        <authorList>
            <person name="Liu B."/>
            <person name="Wang J."/>
            <person name="Zhu Y."/>
            <person name="Liu G."/>
            <person name="Chen Q."/>
            <person name="Chen Z."/>
            <person name="Lan J."/>
            <person name="Che J."/>
            <person name="Ge C."/>
            <person name="Shi H."/>
            <person name="Pan Z."/>
            <person name="Liu X."/>
        </authorList>
    </citation>
    <scope>NUCLEOTIDE SEQUENCE [LARGE SCALE GENOMIC DNA]</scope>
    <source>
        <strain evidence="4">DSM 9887</strain>
    </source>
</reference>
<dbReference type="STRING" id="54915.ADS79_10390"/>
<accession>A0A0K9YWD2</accession>
<evidence type="ECO:0000313" key="5">
    <source>
        <dbReference type="Proteomes" id="UP000319578"/>
    </source>
</evidence>
<feature type="transmembrane region" description="Helical" evidence="1">
    <location>
        <begin position="6"/>
        <end position="25"/>
    </location>
</feature>
<reference evidence="3" key="2">
    <citation type="submission" date="2015-07" db="EMBL/GenBank/DDBJ databases">
        <title>MeaNS - Measles Nucleotide Surveillance Program.</title>
        <authorList>
            <person name="Tran T."/>
            <person name="Druce J."/>
        </authorList>
    </citation>
    <scope>NUCLEOTIDE SEQUENCE</scope>
    <source>
        <strain evidence="3">DSM 9887</strain>
    </source>
</reference>
<sequence length="87" mass="9905">MKNRPVWFRVISIVALLIAVANLFTNSTLQRELTMLCLAVVMGSSRILEWRKKRRYAAIAFLGVAAFQMYVLIETIYVFATMNESGS</sequence>
<proteinExistence type="predicted"/>
<feature type="transmembrane region" description="Helical" evidence="1">
    <location>
        <begin position="56"/>
        <end position="80"/>
    </location>
</feature>
<evidence type="ECO:0000313" key="3">
    <source>
        <dbReference type="EMBL" id="KNB72993.1"/>
    </source>
</evidence>
<keyword evidence="5" id="KW-1185">Reference proteome</keyword>
<comment type="caution">
    <text evidence="3">The sequence shown here is derived from an EMBL/GenBank/DDBJ whole genome shotgun (WGS) entry which is preliminary data.</text>
</comment>
<dbReference type="EMBL" id="BJON01000036">
    <property type="protein sequence ID" value="GED72875.1"/>
    <property type="molecule type" value="Genomic_DNA"/>
</dbReference>
<evidence type="ECO:0000313" key="2">
    <source>
        <dbReference type="EMBL" id="GED72875.1"/>
    </source>
</evidence>
<name>A0A0K9YWD2_9BACL</name>